<protein>
    <submittedName>
        <fullName evidence="2">16952_t:CDS:1</fullName>
    </submittedName>
</protein>
<evidence type="ECO:0000313" key="2">
    <source>
        <dbReference type="EMBL" id="CAG8746521.1"/>
    </source>
</evidence>
<dbReference type="OrthoDB" id="2430980at2759"/>
<evidence type="ECO:0000256" key="1">
    <source>
        <dbReference type="SAM" id="MobiDB-lite"/>
    </source>
</evidence>
<evidence type="ECO:0000313" key="3">
    <source>
        <dbReference type="Proteomes" id="UP000789405"/>
    </source>
</evidence>
<comment type="caution">
    <text evidence="2">The sequence shown here is derived from an EMBL/GenBank/DDBJ whole genome shotgun (WGS) entry which is preliminary data.</text>
</comment>
<proteinExistence type="predicted"/>
<dbReference type="AlphaFoldDB" id="A0A9N9IPY7"/>
<feature type="region of interest" description="Disordered" evidence="1">
    <location>
        <begin position="181"/>
        <end position="216"/>
    </location>
</feature>
<keyword evidence="3" id="KW-1185">Reference proteome</keyword>
<dbReference type="EMBL" id="CAJVPY010014428">
    <property type="protein sequence ID" value="CAG8746521.1"/>
    <property type="molecule type" value="Genomic_DNA"/>
</dbReference>
<reference evidence="2" key="1">
    <citation type="submission" date="2021-06" db="EMBL/GenBank/DDBJ databases">
        <authorList>
            <person name="Kallberg Y."/>
            <person name="Tangrot J."/>
            <person name="Rosling A."/>
        </authorList>
    </citation>
    <scope>NUCLEOTIDE SEQUENCE</scope>
    <source>
        <strain evidence="2">MA453B</strain>
    </source>
</reference>
<accession>A0A9N9IPY7</accession>
<name>A0A9N9IPY7_9GLOM</name>
<feature type="non-terminal residue" evidence="2">
    <location>
        <position position="1"/>
    </location>
</feature>
<feature type="compositionally biased region" description="Low complexity" evidence="1">
    <location>
        <begin position="181"/>
        <end position="190"/>
    </location>
</feature>
<sequence length="216" mass="25519">MYNKQEYAVVSQTSPSDATNKYCNVRILVFGLQIYKEITKTILKKNYPRCVKPLSDLSNYSYRNRTKRVAKSLFNDFESKKNKIWNLKNNSKFKETVIEADKQPWLIKFDKDQQLEKNKAQKIVQTINHSNILRKGYRALTITSYDLLKEWLVSREKHKIDKIMQKYIPLLEFGIKTQMQDDNSNNFNESNDSDDSDELDESDNLDNEKVTNILEK</sequence>
<feature type="compositionally biased region" description="Acidic residues" evidence="1">
    <location>
        <begin position="191"/>
        <end position="205"/>
    </location>
</feature>
<organism evidence="2 3">
    <name type="scientific">Dentiscutata erythropus</name>
    <dbReference type="NCBI Taxonomy" id="1348616"/>
    <lineage>
        <taxon>Eukaryota</taxon>
        <taxon>Fungi</taxon>
        <taxon>Fungi incertae sedis</taxon>
        <taxon>Mucoromycota</taxon>
        <taxon>Glomeromycotina</taxon>
        <taxon>Glomeromycetes</taxon>
        <taxon>Diversisporales</taxon>
        <taxon>Gigasporaceae</taxon>
        <taxon>Dentiscutata</taxon>
    </lineage>
</organism>
<gene>
    <name evidence="2" type="ORF">DERYTH_LOCUS16482</name>
</gene>
<dbReference type="Proteomes" id="UP000789405">
    <property type="component" value="Unassembled WGS sequence"/>
</dbReference>
<feature type="compositionally biased region" description="Basic and acidic residues" evidence="1">
    <location>
        <begin position="206"/>
        <end position="216"/>
    </location>
</feature>